<reference evidence="2" key="1">
    <citation type="journal article" date="2019" name="Int. J. Syst. Evol. Microbiol.">
        <title>The Global Catalogue of Microorganisms (GCM) 10K type strain sequencing project: providing services to taxonomists for standard genome sequencing and annotation.</title>
        <authorList>
            <consortium name="The Broad Institute Genomics Platform"/>
            <consortium name="The Broad Institute Genome Sequencing Center for Infectious Disease"/>
            <person name="Wu L."/>
            <person name="Ma J."/>
        </authorList>
    </citation>
    <scope>NUCLEOTIDE SEQUENCE [LARGE SCALE GENOMIC DNA]</scope>
    <source>
        <strain evidence="2">CGMCC 4.7192</strain>
    </source>
</reference>
<name>A0ABW5BNQ5_9PROT</name>
<dbReference type="Gene3D" id="3.40.50.1240">
    <property type="entry name" value="Phosphoglycerate mutase-like"/>
    <property type="match status" value="1"/>
</dbReference>
<dbReference type="Proteomes" id="UP001597294">
    <property type="component" value="Unassembled WGS sequence"/>
</dbReference>
<dbReference type="InterPro" id="IPR029033">
    <property type="entry name" value="His_PPase_superfam"/>
</dbReference>
<keyword evidence="2" id="KW-1185">Reference proteome</keyword>
<sequence>MKTIFIARHASTKPPLKNQHDSERPLTVKGHDEAQWLGQFISNQSLPSLILTSSATRARQTSGLIRDILSSELSIDVHPELYLASPLQVLKNLKSLPTTLETLVLIGHNPGLSQFLHDISGPRSQEAAMNRIYGGLPPAGLAIVECQVDNWSEISKESTKLLNIIHPGE</sequence>
<dbReference type="InterPro" id="IPR013078">
    <property type="entry name" value="His_Pase_superF_clade-1"/>
</dbReference>
<evidence type="ECO:0000313" key="1">
    <source>
        <dbReference type="EMBL" id="MFD2207797.1"/>
    </source>
</evidence>
<protein>
    <submittedName>
        <fullName evidence="1">SixA phosphatase family protein</fullName>
    </submittedName>
</protein>
<gene>
    <name evidence="1" type="ORF">ACFSKO_19455</name>
</gene>
<proteinExistence type="predicted"/>
<comment type="caution">
    <text evidence="1">The sequence shown here is derived from an EMBL/GenBank/DDBJ whole genome shotgun (WGS) entry which is preliminary data.</text>
</comment>
<organism evidence="1 2">
    <name type="scientific">Kiloniella antarctica</name>
    <dbReference type="NCBI Taxonomy" id="1550907"/>
    <lineage>
        <taxon>Bacteria</taxon>
        <taxon>Pseudomonadati</taxon>
        <taxon>Pseudomonadota</taxon>
        <taxon>Alphaproteobacteria</taxon>
        <taxon>Rhodospirillales</taxon>
        <taxon>Kiloniellaceae</taxon>
        <taxon>Kiloniella</taxon>
    </lineage>
</organism>
<dbReference type="RefSeq" id="WP_380254796.1">
    <property type="nucleotide sequence ID" value="NZ_JBHUII010000013.1"/>
</dbReference>
<dbReference type="Pfam" id="PF00300">
    <property type="entry name" value="His_Phos_1"/>
    <property type="match status" value="1"/>
</dbReference>
<dbReference type="CDD" id="cd07067">
    <property type="entry name" value="HP_PGM_like"/>
    <property type="match status" value="1"/>
</dbReference>
<evidence type="ECO:0000313" key="2">
    <source>
        <dbReference type="Proteomes" id="UP001597294"/>
    </source>
</evidence>
<dbReference type="EMBL" id="JBHUII010000013">
    <property type="protein sequence ID" value="MFD2207797.1"/>
    <property type="molecule type" value="Genomic_DNA"/>
</dbReference>
<dbReference type="SUPFAM" id="SSF53254">
    <property type="entry name" value="Phosphoglycerate mutase-like"/>
    <property type="match status" value="1"/>
</dbReference>
<dbReference type="SMART" id="SM00855">
    <property type="entry name" value="PGAM"/>
    <property type="match status" value="1"/>
</dbReference>
<accession>A0ABW5BNQ5</accession>